<proteinExistence type="predicted"/>
<keyword evidence="1" id="KW-0732">Signal</keyword>
<dbReference type="Proteomes" id="UP000316726">
    <property type="component" value="Chromosome 3"/>
</dbReference>
<evidence type="ECO:0000313" key="2">
    <source>
        <dbReference type="EMBL" id="QDZ19911.1"/>
    </source>
</evidence>
<reference evidence="2 3" key="1">
    <citation type="submission" date="2018-07" db="EMBL/GenBank/DDBJ databases">
        <title>The complete nuclear genome of the prasinophyte Chloropicon primus (CCMP1205).</title>
        <authorList>
            <person name="Pombert J.-F."/>
            <person name="Otis C."/>
            <person name="Turmel M."/>
            <person name="Lemieux C."/>
        </authorList>
    </citation>
    <scope>NUCLEOTIDE SEQUENCE [LARGE SCALE GENOMIC DNA]</scope>
    <source>
        <strain evidence="2 3">CCMP1205</strain>
    </source>
</reference>
<evidence type="ECO:0000256" key="1">
    <source>
        <dbReference type="SAM" id="SignalP"/>
    </source>
</evidence>
<accession>A0A5B8MHZ9</accession>
<gene>
    <name evidence="2" type="ORF">A3770_03p24290</name>
</gene>
<name>A0A5B8MHZ9_9CHLO</name>
<organism evidence="2 3">
    <name type="scientific">Chloropicon primus</name>
    <dbReference type="NCBI Taxonomy" id="1764295"/>
    <lineage>
        <taxon>Eukaryota</taxon>
        <taxon>Viridiplantae</taxon>
        <taxon>Chlorophyta</taxon>
        <taxon>Chloropicophyceae</taxon>
        <taxon>Chloropicales</taxon>
        <taxon>Chloropicaceae</taxon>
        <taxon>Chloropicon</taxon>
    </lineage>
</organism>
<feature type="chain" id="PRO_5022702493" evidence="1">
    <location>
        <begin position="28"/>
        <end position="443"/>
    </location>
</feature>
<dbReference type="AlphaFoldDB" id="A0A5B8MHZ9"/>
<evidence type="ECO:0000313" key="3">
    <source>
        <dbReference type="Proteomes" id="UP000316726"/>
    </source>
</evidence>
<sequence>MTGKANWCGLPLLGLVWILCLGAACRANETSLADVDCGTDCAGRCGGEVEREVCRSRCEMTRWLSCSSGAGGCEFHGGNGHFESAKARLRHLRAYGLDQGKCLRALHTGELPRSMLQCHQCESTLTEVIEDLASAAQLAVYSDPHILITPKEALLHLQMCACTAESHGRVEPPGENLVVSKFSDHRDLFAGEDDGACLWYGWAEGVSGGEAAYTVSSSLGHFESVLSEYGGRGLHLVSAAQDDGDRWIGWWERMESDSTWIAEESEREFARRLEAAGRMGYVASSITFGAGTWVAWLFRPRGASSPVSSRWAWSGSAADLLGELNAAVEGGERLQAIAHGGGKWITWFTNSEEEVAKSSFILTPLKRDFETFNQRMVEQGYFASAAAFGAGTFVAWFDDAAREDGRSAYLAQTKGLDFVLHLDRALHRDMMVTAMSHGCFGEP</sequence>
<dbReference type="PROSITE" id="PS51257">
    <property type="entry name" value="PROKAR_LIPOPROTEIN"/>
    <property type="match status" value="1"/>
</dbReference>
<keyword evidence="3" id="KW-1185">Reference proteome</keyword>
<protein>
    <submittedName>
        <fullName evidence="2">Uncharacterized protein</fullName>
    </submittedName>
</protein>
<feature type="signal peptide" evidence="1">
    <location>
        <begin position="1"/>
        <end position="27"/>
    </location>
</feature>
<dbReference type="EMBL" id="CP031036">
    <property type="protein sequence ID" value="QDZ19911.1"/>
    <property type="molecule type" value="Genomic_DNA"/>
</dbReference>